<dbReference type="PANTHER" id="PTHR11113">
    <property type="entry name" value="N-ACETYLGLUCOSAMINE-6-PHOSPHATE DEACETYLASE"/>
    <property type="match status" value="1"/>
</dbReference>
<name>A0A3N1VKQ9_9BACT</name>
<dbReference type="EMBL" id="RJVA01000010">
    <property type="protein sequence ID" value="ROR01561.1"/>
    <property type="molecule type" value="Genomic_DNA"/>
</dbReference>
<dbReference type="InterPro" id="IPR006679">
    <property type="entry name" value="Adenine_deam"/>
</dbReference>
<gene>
    <name evidence="6" type="primary">ade</name>
    <name evidence="9" type="ORF">EDC27_0740</name>
</gene>
<dbReference type="Gene3D" id="3.20.20.140">
    <property type="entry name" value="Metal-dependent hydrolases"/>
    <property type="match status" value="1"/>
</dbReference>
<dbReference type="EC" id="3.5.4.2" evidence="2 6"/>
<dbReference type="RefSeq" id="WP_123289275.1">
    <property type="nucleotide sequence ID" value="NZ_RJVA01000010.1"/>
</dbReference>
<evidence type="ECO:0000256" key="2">
    <source>
        <dbReference type="ARBA" id="ARBA00012782"/>
    </source>
</evidence>
<evidence type="ECO:0000256" key="3">
    <source>
        <dbReference type="ARBA" id="ARBA00022801"/>
    </source>
</evidence>
<dbReference type="Pfam" id="PF13382">
    <property type="entry name" value="Adenine_deam_C"/>
    <property type="match status" value="1"/>
</dbReference>
<dbReference type="SUPFAM" id="SSF51556">
    <property type="entry name" value="Metallo-dependent hydrolases"/>
    <property type="match status" value="1"/>
</dbReference>
<evidence type="ECO:0000256" key="4">
    <source>
        <dbReference type="ARBA" id="ARBA00023211"/>
    </source>
</evidence>
<evidence type="ECO:0000259" key="7">
    <source>
        <dbReference type="Pfam" id="PF01979"/>
    </source>
</evidence>
<feature type="domain" description="Adenine deaminase C-terminal" evidence="8">
    <location>
        <begin position="410"/>
        <end position="580"/>
    </location>
</feature>
<dbReference type="PANTHER" id="PTHR11113:SF2">
    <property type="entry name" value="ADENINE DEAMINASE"/>
    <property type="match status" value="1"/>
</dbReference>
<dbReference type="InterPro" id="IPR026912">
    <property type="entry name" value="Adenine_deam_C"/>
</dbReference>
<dbReference type="GO" id="GO:0000034">
    <property type="term" value="F:adenine deaminase activity"/>
    <property type="evidence" value="ECO:0007669"/>
    <property type="project" value="UniProtKB-UniRule"/>
</dbReference>
<dbReference type="OrthoDB" id="9775607at2"/>
<evidence type="ECO:0000256" key="1">
    <source>
        <dbReference type="ARBA" id="ARBA00006773"/>
    </source>
</evidence>
<dbReference type="Proteomes" id="UP000276223">
    <property type="component" value="Unassembled WGS sequence"/>
</dbReference>
<dbReference type="HAMAP" id="MF_01518">
    <property type="entry name" value="Adenine_deamin"/>
    <property type="match status" value="1"/>
</dbReference>
<dbReference type="NCBIfam" id="TIGR01178">
    <property type="entry name" value="ade"/>
    <property type="match status" value="1"/>
</dbReference>
<evidence type="ECO:0000256" key="5">
    <source>
        <dbReference type="ARBA" id="ARBA00047720"/>
    </source>
</evidence>
<keyword evidence="10" id="KW-1185">Reference proteome</keyword>
<evidence type="ECO:0000256" key="6">
    <source>
        <dbReference type="HAMAP-Rule" id="MF_01518"/>
    </source>
</evidence>
<evidence type="ECO:0000259" key="8">
    <source>
        <dbReference type="Pfam" id="PF13382"/>
    </source>
</evidence>
<keyword evidence="4 6" id="KW-0464">Manganese</keyword>
<feature type="domain" description="Amidohydrolase-related" evidence="7">
    <location>
        <begin position="75"/>
        <end position="356"/>
    </location>
</feature>
<protein>
    <recommendedName>
        <fullName evidence="2 6">Adenine deaminase</fullName>
        <shortName evidence="6">Adenase</shortName>
        <shortName evidence="6">Adenine aminase</shortName>
        <ecNumber evidence="2 6">3.5.4.2</ecNumber>
    </recommendedName>
</protein>
<reference evidence="9 10" key="1">
    <citation type="submission" date="2018-11" db="EMBL/GenBank/DDBJ databases">
        <title>Genomic Encyclopedia of Type Strains, Phase IV (KMG-IV): sequencing the most valuable type-strain genomes for metagenomic binning, comparative biology and taxonomic classification.</title>
        <authorList>
            <person name="Goeker M."/>
        </authorList>
    </citation>
    <scope>NUCLEOTIDE SEQUENCE [LARGE SCALE GENOMIC DNA]</scope>
    <source>
        <strain evidence="9 10">DSM 22027</strain>
    </source>
</reference>
<keyword evidence="3 6" id="KW-0378">Hydrolase</keyword>
<dbReference type="InterPro" id="IPR006680">
    <property type="entry name" value="Amidohydro-rel"/>
</dbReference>
<sequence>MPAERHATMIDGETLADLIAVARGRKPAELCLKNARLINVWTGDVLCRDLAVHRGRFAGWGTYQGLQEMALNGAYVAPGFIDAHLHLESTLLCAEEFAAAVVPHGTTAVVLDPHEIANVLGLRGVRALMQSCEGLPVDFFFTLPSCVPAASLDPSGAVLRGSDLQTLRGHARVLGLAEMMNFPGVLAMDAEVLDKIVLFQDTSMDGHCPGLQGLDLNAYIACGLHSDHETTALEEAREKLAKGLALMIREGSQSKDLAALLDAVTDTTWPRCLFVSDDRHPTDLLREGHMDAIVNRAMALGMDPVRALTLASWNPAQLFGLRRRGALAPGYMADFSVSPTLRPWNPVMVFKDGRLVARDGRLCTPIATRKDQLMKTLESPMAVQHVDPHRFRVPAAGRELRVIGLREGSLITDHLILPATVQDGWAVCDPSRDLLKMVVFNRYADPDAFNQPAVGFVQGFGLKEGALASTVAHDAHHLVAVGASDDAIGYAVRAVVESRGGLSVSDSKGIIAHMPLPLAGLMSVEPLDRVCGALEEVTRAAHALGSTLQHPFMALSFLALPVIPALKMSSRGLVDVERFEIVPLFV</sequence>
<comment type="catalytic activity">
    <reaction evidence="5 6">
        <text>adenine + H2O + H(+) = hypoxanthine + NH4(+)</text>
        <dbReference type="Rhea" id="RHEA:23688"/>
        <dbReference type="ChEBI" id="CHEBI:15377"/>
        <dbReference type="ChEBI" id="CHEBI:15378"/>
        <dbReference type="ChEBI" id="CHEBI:16708"/>
        <dbReference type="ChEBI" id="CHEBI:17368"/>
        <dbReference type="ChEBI" id="CHEBI:28938"/>
        <dbReference type="EC" id="3.5.4.2"/>
    </reaction>
</comment>
<dbReference type="InterPro" id="IPR032466">
    <property type="entry name" value="Metal_Hydrolase"/>
</dbReference>
<evidence type="ECO:0000313" key="9">
    <source>
        <dbReference type="EMBL" id="ROR01561.1"/>
    </source>
</evidence>
<organism evidence="9 10">
    <name type="scientific">Desulfosoma caldarium</name>
    <dbReference type="NCBI Taxonomy" id="610254"/>
    <lineage>
        <taxon>Bacteria</taxon>
        <taxon>Pseudomonadati</taxon>
        <taxon>Thermodesulfobacteriota</taxon>
        <taxon>Syntrophobacteria</taxon>
        <taxon>Syntrophobacterales</taxon>
        <taxon>Syntrophobacteraceae</taxon>
        <taxon>Desulfosoma</taxon>
    </lineage>
</organism>
<dbReference type="Pfam" id="PF01979">
    <property type="entry name" value="Amidohydro_1"/>
    <property type="match status" value="1"/>
</dbReference>
<comment type="cofactor">
    <cofactor evidence="6">
        <name>Mn(2+)</name>
        <dbReference type="ChEBI" id="CHEBI:29035"/>
    </cofactor>
</comment>
<accession>A0A3N1VKQ9</accession>
<evidence type="ECO:0000313" key="10">
    <source>
        <dbReference type="Proteomes" id="UP000276223"/>
    </source>
</evidence>
<dbReference type="AlphaFoldDB" id="A0A3N1VKQ9"/>
<dbReference type="GO" id="GO:0006146">
    <property type="term" value="P:adenine catabolic process"/>
    <property type="evidence" value="ECO:0007669"/>
    <property type="project" value="InterPro"/>
</dbReference>
<dbReference type="SUPFAM" id="SSF51338">
    <property type="entry name" value="Composite domain of metallo-dependent hydrolases"/>
    <property type="match status" value="1"/>
</dbReference>
<dbReference type="Gene3D" id="2.30.40.10">
    <property type="entry name" value="Urease, subunit C, domain 1"/>
    <property type="match status" value="1"/>
</dbReference>
<comment type="similarity">
    <text evidence="1 6">Belongs to the metallo-dependent hydrolases superfamily. Adenine deaminase family.</text>
</comment>
<proteinExistence type="inferred from homology"/>
<comment type="caution">
    <text evidence="9">The sequence shown here is derived from an EMBL/GenBank/DDBJ whole genome shotgun (WGS) entry which is preliminary data.</text>
</comment>
<dbReference type="InterPro" id="IPR011059">
    <property type="entry name" value="Metal-dep_hydrolase_composite"/>
</dbReference>